<dbReference type="SMART" id="SM00304">
    <property type="entry name" value="HAMP"/>
    <property type="match status" value="1"/>
</dbReference>
<keyword evidence="1 3" id="KW-0807">Transducer</keyword>
<dbReference type="Gene3D" id="1.10.287.950">
    <property type="entry name" value="Methyl-accepting chemotaxis protein"/>
    <property type="match status" value="1"/>
</dbReference>
<keyword evidence="4" id="KW-0812">Transmembrane</keyword>
<evidence type="ECO:0000313" key="7">
    <source>
        <dbReference type="EMBL" id="SFK24954.1"/>
    </source>
</evidence>
<feature type="domain" description="Methyl-accepting transducer" evidence="5">
    <location>
        <begin position="435"/>
        <end position="664"/>
    </location>
</feature>
<dbReference type="SMART" id="SM00283">
    <property type="entry name" value="MA"/>
    <property type="match status" value="1"/>
</dbReference>
<dbReference type="GO" id="GO:0016020">
    <property type="term" value="C:membrane"/>
    <property type="evidence" value="ECO:0007669"/>
    <property type="project" value="InterPro"/>
</dbReference>
<organism evidence="7 8">
    <name type="scientific">Falsiroseomonas stagni DSM 19981</name>
    <dbReference type="NCBI Taxonomy" id="1123062"/>
    <lineage>
        <taxon>Bacteria</taxon>
        <taxon>Pseudomonadati</taxon>
        <taxon>Pseudomonadota</taxon>
        <taxon>Alphaproteobacteria</taxon>
        <taxon>Acetobacterales</taxon>
        <taxon>Roseomonadaceae</taxon>
        <taxon>Falsiroseomonas</taxon>
    </lineage>
</organism>
<dbReference type="Pfam" id="PF00015">
    <property type="entry name" value="MCPsignal"/>
    <property type="match status" value="1"/>
</dbReference>
<evidence type="ECO:0000313" key="8">
    <source>
        <dbReference type="Proteomes" id="UP000199473"/>
    </source>
</evidence>
<dbReference type="PROSITE" id="PS50111">
    <property type="entry name" value="CHEMOTAXIS_TRANSDUC_2"/>
    <property type="match status" value="1"/>
</dbReference>
<dbReference type="EMBL" id="FOSQ01000001">
    <property type="protein sequence ID" value="SFK24954.1"/>
    <property type="molecule type" value="Genomic_DNA"/>
</dbReference>
<comment type="similarity">
    <text evidence="2">Belongs to the methyl-accepting chemotaxis (MCP) protein family.</text>
</comment>
<evidence type="ECO:0000256" key="2">
    <source>
        <dbReference type="ARBA" id="ARBA00029447"/>
    </source>
</evidence>
<dbReference type="AlphaFoldDB" id="A0A1I3XZF3"/>
<gene>
    <name evidence="7" type="ORF">SAMN02745775_101797</name>
</gene>
<dbReference type="PANTHER" id="PTHR32089">
    <property type="entry name" value="METHYL-ACCEPTING CHEMOTAXIS PROTEIN MCPB"/>
    <property type="match status" value="1"/>
</dbReference>
<feature type="domain" description="HAMP" evidence="6">
    <location>
        <begin position="342"/>
        <end position="395"/>
    </location>
</feature>
<dbReference type="Pfam" id="PF00672">
    <property type="entry name" value="HAMP"/>
    <property type="match status" value="1"/>
</dbReference>
<sequence length="692" mass="71314">MRIKVLFSLVMLGIAGLGGGIATIAGLEQWRTSSAAADAVRTTEAAATLMRLTERLVIERGNYVIRMNASNAAEADTIARLTVIKADTDAALATTIASLRASGTGGAHAERLEAAIPTLRQLRQAMDPAAVLPLAQRDPAIRGRPQAVYDQVLGLVTAALDDSHRALTRTDGSLGDLMLVARLTWDLRDQASRRIVAIATALNSGRAMTPAELDTVSGASRLVDATWARVKMVAGLIDDTPRLTAAITAVEARYFGDITRQTQVLIDAGRAGAAYPMTPAQFTEFATPGLQVLLQVRDAALAEATAQAVAAESRADTLLAIVLSTALFVGLVLAALGLLLVRRVVVPVERLTGVVQRLAQGENDITVPDQARADEIGAMAGAVEVLRRNALESVRIAAEAAAEQQAKAARADATAALVRRFEAEVADVLGAVAGAAAPLDETAGRMSEAASGARAQADAMTRAVDTTASHTQTVANSAEELSASIAEVAQQVTQSARLAQQASRDAQESNQAVAGLADVASRIGDVIGLINSIAGQTNLLALNATIEAARAGDAGKGFAVVAGEVKALAAQTATATEQISTQIAAMQAETSRAVAAIRGIGQTIEELSSIATQVAAAAEQQSAATQEIGRAIAETAASTQELTSQTAQAREGAEASYAASAGLRDASAGLSRQADVLRAKVDGFLAEIRRAA</sequence>
<keyword evidence="4" id="KW-1133">Transmembrane helix</keyword>
<feature type="transmembrane region" description="Helical" evidence="4">
    <location>
        <begin position="318"/>
        <end position="341"/>
    </location>
</feature>
<evidence type="ECO:0000259" key="6">
    <source>
        <dbReference type="PROSITE" id="PS50885"/>
    </source>
</evidence>
<evidence type="ECO:0000259" key="5">
    <source>
        <dbReference type="PROSITE" id="PS50111"/>
    </source>
</evidence>
<proteinExistence type="inferred from homology"/>
<dbReference type="PANTHER" id="PTHR32089:SF112">
    <property type="entry name" value="LYSOZYME-LIKE PROTEIN-RELATED"/>
    <property type="match status" value="1"/>
</dbReference>
<dbReference type="STRING" id="1123062.SAMN02745775_101797"/>
<accession>A0A1I3XZF3</accession>
<evidence type="ECO:0000256" key="1">
    <source>
        <dbReference type="ARBA" id="ARBA00023224"/>
    </source>
</evidence>
<keyword evidence="8" id="KW-1185">Reference proteome</keyword>
<name>A0A1I3XZF3_9PROT</name>
<dbReference type="Gene3D" id="1.10.8.500">
    <property type="entry name" value="HAMP domain in histidine kinase"/>
    <property type="match status" value="1"/>
</dbReference>
<keyword evidence="4" id="KW-0472">Membrane</keyword>
<evidence type="ECO:0000256" key="3">
    <source>
        <dbReference type="PROSITE-ProRule" id="PRU00284"/>
    </source>
</evidence>
<dbReference type="InterPro" id="IPR003660">
    <property type="entry name" value="HAMP_dom"/>
</dbReference>
<dbReference type="OrthoDB" id="7295762at2"/>
<dbReference type="PROSITE" id="PS50885">
    <property type="entry name" value="HAMP"/>
    <property type="match status" value="1"/>
</dbReference>
<protein>
    <submittedName>
        <fullName evidence="7">Methyl-accepting chemotaxis protein</fullName>
    </submittedName>
</protein>
<dbReference type="Proteomes" id="UP000199473">
    <property type="component" value="Unassembled WGS sequence"/>
</dbReference>
<dbReference type="GO" id="GO:0007165">
    <property type="term" value="P:signal transduction"/>
    <property type="evidence" value="ECO:0007669"/>
    <property type="project" value="UniProtKB-KW"/>
</dbReference>
<dbReference type="RefSeq" id="WP_092955753.1">
    <property type="nucleotide sequence ID" value="NZ_FOSQ01000001.1"/>
</dbReference>
<dbReference type="InterPro" id="IPR004089">
    <property type="entry name" value="MCPsignal_dom"/>
</dbReference>
<reference evidence="7 8" key="1">
    <citation type="submission" date="2016-10" db="EMBL/GenBank/DDBJ databases">
        <authorList>
            <person name="de Groot N.N."/>
        </authorList>
    </citation>
    <scope>NUCLEOTIDE SEQUENCE [LARGE SCALE GENOMIC DNA]</scope>
    <source>
        <strain evidence="7 8">DSM 19981</strain>
    </source>
</reference>
<dbReference type="SUPFAM" id="SSF58104">
    <property type="entry name" value="Methyl-accepting chemotaxis protein (MCP) signaling domain"/>
    <property type="match status" value="1"/>
</dbReference>
<evidence type="ECO:0000256" key="4">
    <source>
        <dbReference type="SAM" id="Phobius"/>
    </source>
</evidence>